<protein>
    <submittedName>
        <fullName evidence="1">Uncharacterized protein</fullName>
    </submittedName>
</protein>
<proteinExistence type="predicted"/>
<dbReference type="EMBL" id="MQWA01000001">
    <property type="protein sequence ID" value="PQJ27924.1"/>
    <property type="molecule type" value="Genomic_DNA"/>
</dbReference>
<organism evidence="1 2">
    <name type="scientific">Rubritalea profundi</name>
    <dbReference type="NCBI Taxonomy" id="1658618"/>
    <lineage>
        <taxon>Bacteria</taxon>
        <taxon>Pseudomonadati</taxon>
        <taxon>Verrucomicrobiota</taxon>
        <taxon>Verrucomicrobiia</taxon>
        <taxon>Verrucomicrobiales</taxon>
        <taxon>Rubritaleaceae</taxon>
        <taxon>Rubritalea</taxon>
    </lineage>
</organism>
<sequence length="107" mass="11362">MKNYNTTGTTTKAAPTKAAITKDAPTGLLRVGVHSINLEAVRSVSFSGGVEVNFLGGGSIKFKHRVSGLSNLLEIFGLPALKEAPTNHPFHADAFNKALIPELKSFQ</sequence>
<evidence type="ECO:0000313" key="1">
    <source>
        <dbReference type="EMBL" id="PQJ27924.1"/>
    </source>
</evidence>
<dbReference type="AlphaFoldDB" id="A0A2S7U0K4"/>
<evidence type="ECO:0000313" key="2">
    <source>
        <dbReference type="Proteomes" id="UP000239907"/>
    </source>
</evidence>
<name>A0A2S7U0K4_9BACT</name>
<gene>
    <name evidence="1" type="ORF">BSZ32_05020</name>
</gene>
<keyword evidence="2" id="KW-1185">Reference proteome</keyword>
<comment type="caution">
    <text evidence="1">The sequence shown here is derived from an EMBL/GenBank/DDBJ whole genome shotgun (WGS) entry which is preliminary data.</text>
</comment>
<dbReference type="RefSeq" id="WP_105042419.1">
    <property type="nucleotide sequence ID" value="NZ_MQWA01000001.1"/>
</dbReference>
<reference evidence="1 2" key="1">
    <citation type="submission" date="2016-12" db="EMBL/GenBank/DDBJ databases">
        <title>Study of bacterial adaptation to deep sea.</title>
        <authorList>
            <person name="Song J."/>
            <person name="Yoshizawa S."/>
            <person name="Kogure K."/>
        </authorList>
    </citation>
    <scope>NUCLEOTIDE SEQUENCE [LARGE SCALE GENOMIC DNA]</scope>
    <source>
        <strain evidence="1 2">SAORIC-165</strain>
    </source>
</reference>
<dbReference type="Proteomes" id="UP000239907">
    <property type="component" value="Unassembled WGS sequence"/>
</dbReference>
<accession>A0A2S7U0K4</accession>